<protein>
    <submittedName>
        <fullName evidence="1">Uncharacterized protein</fullName>
    </submittedName>
</protein>
<dbReference type="AlphaFoldDB" id="A0A8X6YFD4"/>
<organism evidence="1 2">
    <name type="scientific">Trichonephila inaurata madagascariensis</name>
    <dbReference type="NCBI Taxonomy" id="2747483"/>
    <lineage>
        <taxon>Eukaryota</taxon>
        <taxon>Metazoa</taxon>
        <taxon>Ecdysozoa</taxon>
        <taxon>Arthropoda</taxon>
        <taxon>Chelicerata</taxon>
        <taxon>Arachnida</taxon>
        <taxon>Araneae</taxon>
        <taxon>Araneomorphae</taxon>
        <taxon>Entelegynae</taxon>
        <taxon>Araneoidea</taxon>
        <taxon>Nephilidae</taxon>
        <taxon>Trichonephila</taxon>
        <taxon>Trichonephila inaurata</taxon>
    </lineage>
</organism>
<evidence type="ECO:0000313" key="1">
    <source>
        <dbReference type="EMBL" id="GFY69632.1"/>
    </source>
</evidence>
<accession>A0A8X6YFD4</accession>
<dbReference type="EMBL" id="BMAV01017724">
    <property type="protein sequence ID" value="GFY69632.1"/>
    <property type="molecule type" value="Genomic_DNA"/>
</dbReference>
<name>A0A8X6YFD4_9ARAC</name>
<comment type="caution">
    <text evidence="1">The sequence shown here is derived from an EMBL/GenBank/DDBJ whole genome shotgun (WGS) entry which is preliminary data.</text>
</comment>
<dbReference type="Proteomes" id="UP000886998">
    <property type="component" value="Unassembled WGS sequence"/>
</dbReference>
<reference evidence="1" key="1">
    <citation type="submission" date="2020-08" db="EMBL/GenBank/DDBJ databases">
        <title>Multicomponent nature underlies the extraordinary mechanical properties of spider dragline silk.</title>
        <authorList>
            <person name="Kono N."/>
            <person name="Nakamura H."/>
            <person name="Mori M."/>
            <person name="Yoshida Y."/>
            <person name="Ohtoshi R."/>
            <person name="Malay A.D."/>
            <person name="Moran D.A.P."/>
            <person name="Tomita M."/>
            <person name="Numata K."/>
            <person name="Arakawa K."/>
        </authorList>
    </citation>
    <scope>NUCLEOTIDE SEQUENCE</scope>
</reference>
<evidence type="ECO:0000313" key="2">
    <source>
        <dbReference type="Proteomes" id="UP000886998"/>
    </source>
</evidence>
<sequence length="179" mass="20889">MGNFQRGQKHLLQPIKPYVLRPPQSQIKKAFFTLIALPKRLDSMVTSEAPKKLVSNNRVDSFRYCSLSIPRDKEDDQMKRRKKMNLSIIFFLYFCSKRLNELRHCAGQLRRRVANPSGTTEGLACAFFHITRAIYGLHAVRGQRFSRYFFPKMRDRKKKTNGIYSLFSGFSYLPVSKNS</sequence>
<keyword evidence="2" id="KW-1185">Reference proteome</keyword>
<gene>
    <name evidence="1" type="ORF">TNIN_383131</name>
</gene>
<proteinExistence type="predicted"/>